<accession>A0A3G9IH21</accession>
<dbReference type="Pfam" id="PF06074">
    <property type="entry name" value="Portal_Mu"/>
    <property type="match status" value="1"/>
</dbReference>
<dbReference type="EMBL" id="AP019307">
    <property type="protein sequence ID" value="BBH17492.1"/>
    <property type="molecule type" value="Genomic_DNA"/>
</dbReference>
<name>A0A3G9IH21_9ACTN</name>
<dbReference type="RefSeq" id="WP_125568691.1">
    <property type="nucleotide sequence ID" value="NZ_AP019307.1"/>
</dbReference>
<keyword evidence="3" id="KW-1185">Reference proteome</keyword>
<reference evidence="2 3" key="1">
    <citation type="submission" date="2018-11" db="EMBL/GenBank/DDBJ databases">
        <title>Complete genome sequence of Nocardioides baekrokdamisoli strain KCTC 39748.</title>
        <authorList>
            <person name="Kang S.W."/>
            <person name="Lee K.C."/>
            <person name="Kim K.K."/>
            <person name="Kim J.S."/>
            <person name="Kim D.S."/>
            <person name="Ko S.H."/>
            <person name="Yang S.H."/>
            <person name="Shin Y.K."/>
            <person name="Lee J.S."/>
        </authorList>
    </citation>
    <scope>NUCLEOTIDE SEQUENCE [LARGE SCALE GENOMIC DNA]</scope>
    <source>
        <strain evidence="2 3">KCTC 39748</strain>
    </source>
</reference>
<dbReference type="AlphaFoldDB" id="A0A3G9IH21"/>
<organism evidence="2 3">
    <name type="scientific">Nocardioides baekrokdamisoli</name>
    <dbReference type="NCBI Taxonomy" id="1804624"/>
    <lineage>
        <taxon>Bacteria</taxon>
        <taxon>Bacillati</taxon>
        <taxon>Actinomycetota</taxon>
        <taxon>Actinomycetes</taxon>
        <taxon>Propionibacteriales</taxon>
        <taxon>Nocardioidaceae</taxon>
        <taxon>Nocardioides</taxon>
    </lineage>
</organism>
<dbReference type="Proteomes" id="UP000271573">
    <property type="component" value="Chromosome"/>
</dbReference>
<gene>
    <name evidence="2" type="ORF">Back2_17790</name>
</gene>
<evidence type="ECO:0008006" key="4">
    <source>
        <dbReference type="Google" id="ProtNLM"/>
    </source>
</evidence>
<dbReference type="KEGG" id="nbe:Back2_17790"/>
<feature type="compositionally biased region" description="Pro residues" evidence="1">
    <location>
        <begin position="430"/>
        <end position="443"/>
    </location>
</feature>
<evidence type="ECO:0000313" key="3">
    <source>
        <dbReference type="Proteomes" id="UP000271573"/>
    </source>
</evidence>
<proteinExistence type="predicted"/>
<evidence type="ECO:0000256" key="1">
    <source>
        <dbReference type="SAM" id="MobiDB-lite"/>
    </source>
</evidence>
<sequence>MATKKKAAPKAATSAVREMGYTVSTPGPFWAMLQTEKTPELRWPQSLQVFEDMLAQDGQVDATLKSITTPILRAGWRLDGAGCRPEVVAHVAKDLGLPVVGQDTDVPATRTRGRFSWTEHLQIAVQDHLQFGHAVFEQLYYLDPNDNLLHLRKLGFRPQRSIFAWDIASDGGLVSITQYARGFLAPAFGEWAGGGAVGATLPVSRLVVYVNEKRGGNWIGRSVLRSCYKNWLLKDRLLRIHAQSADRNGMGIPVYTAATDGDTEIEAGLEIASNIRAGDNSGVSIPKDAELELMGVTGQLIDPLNGVKYHDEQISRSMLANVLNLGQAKATGSWALGTTLMDILSLAIEAIAENVRDTATKHIIEDLVDVNYGPEEPAPRLVFDEIGSKNEQVIAAIASLVEAGVLQPDETLETFIRTTIGLPSRGGKILPPPATGAPKPPPQISVENDTSDPQEDS</sequence>
<dbReference type="InterPro" id="IPR009279">
    <property type="entry name" value="Portal_Mu"/>
</dbReference>
<feature type="region of interest" description="Disordered" evidence="1">
    <location>
        <begin position="423"/>
        <end position="457"/>
    </location>
</feature>
<dbReference type="OrthoDB" id="1804088at2"/>
<protein>
    <recommendedName>
        <fullName evidence="4">Portal protein</fullName>
    </recommendedName>
</protein>
<evidence type="ECO:0000313" key="2">
    <source>
        <dbReference type="EMBL" id="BBH17492.1"/>
    </source>
</evidence>